<name>A0A380B5V5_9GAMM</name>
<sequence length="153" mass="16935">MSFIAPAISAAPSTITNSPFWPDFHLATLRDAMRLDGTVTNARLEHAVINAALQTNSDLKDWRIGQQILGFDGLEQVPAEQINGQSIYLQLYLRAVYCLTKANLIERYSDFDSTAKGLKAGEVLGDSVDDLRRDARFAIRDILGESHVTVELI</sequence>
<accession>A0A380B5V5</accession>
<organism evidence="1 2">
    <name type="scientific">Shewanella morhuae</name>
    <dbReference type="NCBI Taxonomy" id="365591"/>
    <lineage>
        <taxon>Bacteria</taxon>
        <taxon>Pseudomonadati</taxon>
        <taxon>Pseudomonadota</taxon>
        <taxon>Gammaproteobacteria</taxon>
        <taxon>Alteromonadales</taxon>
        <taxon>Shewanellaceae</taxon>
        <taxon>Shewanella</taxon>
    </lineage>
</organism>
<protein>
    <submittedName>
        <fullName evidence="1">Phage head completion protein (GPL)</fullName>
    </submittedName>
</protein>
<proteinExistence type="predicted"/>
<evidence type="ECO:0000313" key="1">
    <source>
        <dbReference type="EMBL" id="SUI93624.1"/>
    </source>
</evidence>
<dbReference type="AlphaFoldDB" id="A0A380B5V5"/>
<dbReference type="RefSeq" id="WP_115407012.1">
    <property type="nucleotide sequence ID" value="NZ_UGYV01000001.1"/>
</dbReference>
<dbReference type="Proteomes" id="UP000255061">
    <property type="component" value="Unassembled WGS sequence"/>
</dbReference>
<dbReference type="Pfam" id="PF05926">
    <property type="entry name" value="Phage_GPL"/>
    <property type="match status" value="1"/>
</dbReference>
<gene>
    <name evidence="1" type="ORF">NCTC10736_03766</name>
</gene>
<evidence type="ECO:0000313" key="2">
    <source>
        <dbReference type="Proteomes" id="UP000255061"/>
    </source>
</evidence>
<dbReference type="InterPro" id="IPR009225">
    <property type="entry name" value="Phage_head_completion_GpL"/>
</dbReference>
<dbReference type="EMBL" id="UGYV01000001">
    <property type="protein sequence ID" value="SUI93624.1"/>
    <property type="molecule type" value="Genomic_DNA"/>
</dbReference>
<reference evidence="1 2" key="1">
    <citation type="submission" date="2018-06" db="EMBL/GenBank/DDBJ databases">
        <authorList>
            <consortium name="Pathogen Informatics"/>
            <person name="Doyle S."/>
        </authorList>
    </citation>
    <scope>NUCLEOTIDE SEQUENCE [LARGE SCALE GENOMIC DNA]</scope>
    <source>
        <strain evidence="1 2">NCTC10736</strain>
    </source>
</reference>